<dbReference type="RefSeq" id="WP_323243976.1">
    <property type="nucleotide sequence ID" value="NZ_JAYGHK010000031.1"/>
</dbReference>
<feature type="transmembrane region" description="Helical" evidence="8">
    <location>
        <begin position="149"/>
        <end position="168"/>
    </location>
</feature>
<keyword evidence="7 8" id="KW-0472">Membrane</keyword>
<dbReference type="NCBIfam" id="TIGR01726">
    <property type="entry name" value="HEQRo_perm_3TM"/>
    <property type="match status" value="1"/>
</dbReference>
<feature type="domain" description="ABC transmembrane type-1" evidence="9">
    <location>
        <begin position="18"/>
        <end position="207"/>
    </location>
</feature>
<evidence type="ECO:0000313" key="10">
    <source>
        <dbReference type="EMBL" id="MEA5608706.1"/>
    </source>
</evidence>
<gene>
    <name evidence="10" type="ORF">VB695_11605</name>
</gene>
<evidence type="ECO:0000259" key="9">
    <source>
        <dbReference type="PROSITE" id="PS50928"/>
    </source>
</evidence>
<reference evidence="10 11" key="1">
    <citation type="submission" date="2023-12" db="EMBL/GenBank/DDBJ databases">
        <title>Baltic Sea Cyanobacteria.</title>
        <authorList>
            <person name="Delbaje E."/>
            <person name="Fewer D.P."/>
            <person name="Shishido T.K."/>
        </authorList>
    </citation>
    <scope>NUCLEOTIDE SEQUENCE [LARGE SCALE GENOMIC DNA]</scope>
    <source>
        <strain evidence="10 11">UHCC 0060</strain>
    </source>
</reference>
<dbReference type="SUPFAM" id="SSF161098">
    <property type="entry name" value="MetI-like"/>
    <property type="match status" value="1"/>
</dbReference>
<comment type="subcellular location">
    <subcellularLocation>
        <location evidence="1 8">Cell membrane</location>
        <topology evidence="1 8">Multi-pass membrane protein</topology>
    </subcellularLocation>
</comment>
<organism evidence="10 11">
    <name type="scientific">Nodularia spumigena UHCC 0060</name>
    <dbReference type="NCBI Taxonomy" id="3110300"/>
    <lineage>
        <taxon>Bacteria</taxon>
        <taxon>Bacillati</taxon>
        <taxon>Cyanobacteriota</taxon>
        <taxon>Cyanophyceae</taxon>
        <taxon>Nostocales</taxon>
        <taxon>Nodulariaceae</taxon>
        <taxon>Nodularia</taxon>
    </lineage>
</organism>
<evidence type="ECO:0000313" key="11">
    <source>
        <dbReference type="Proteomes" id="UP001303285"/>
    </source>
</evidence>
<dbReference type="InterPro" id="IPR010065">
    <property type="entry name" value="AA_ABC_transptr_permease_3TM"/>
</dbReference>
<evidence type="ECO:0000256" key="3">
    <source>
        <dbReference type="ARBA" id="ARBA00022475"/>
    </source>
</evidence>
<comment type="caution">
    <text evidence="10">The sequence shown here is derived from an EMBL/GenBank/DDBJ whole genome shotgun (WGS) entry which is preliminary data.</text>
</comment>
<evidence type="ECO:0000256" key="4">
    <source>
        <dbReference type="ARBA" id="ARBA00022692"/>
    </source>
</evidence>
<keyword evidence="6 8" id="KW-1133">Transmembrane helix</keyword>
<dbReference type="EMBL" id="JAYGHK010000031">
    <property type="protein sequence ID" value="MEA5608706.1"/>
    <property type="molecule type" value="Genomic_DNA"/>
</dbReference>
<keyword evidence="11" id="KW-1185">Reference proteome</keyword>
<dbReference type="PROSITE" id="PS50928">
    <property type="entry name" value="ABC_TM1"/>
    <property type="match status" value="1"/>
</dbReference>
<feature type="transmembrane region" description="Helical" evidence="8">
    <location>
        <begin position="26"/>
        <end position="45"/>
    </location>
</feature>
<keyword evidence="2 8" id="KW-0813">Transport</keyword>
<dbReference type="PANTHER" id="PTHR30614">
    <property type="entry name" value="MEMBRANE COMPONENT OF AMINO ACID ABC TRANSPORTER"/>
    <property type="match status" value="1"/>
</dbReference>
<keyword evidence="4 8" id="KW-0812">Transmembrane</keyword>
<evidence type="ECO:0000256" key="8">
    <source>
        <dbReference type="RuleBase" id="RU363032"/>
    </source>
</evidence>
<accession>A0ABU5UR09</accession>
<dbReference type="InterPro" id="IPR043429">
    <property type="entry name" value="ArtM/GltK/GlnP/TcyL/YhdX-like"/>
</dbReference>
<comment type="similarity">
    <text evidence="8">Belongs to the binding-protein-dependent transport system permease family.</text>
</comment>
<dbReference type="InterPro" id="IPR000515">
    <property type="entry name" value="MetI-like"/>
</dbReference>
<evidence type="ECO:0000256" key="1">
    <source>
        <dbReference type="ARBA" id="ARBA00004651"/>
    </source>
</evidence>
<keyword evidence="5" id="KW-0029">Amino-acid transport</keyword>
<dbReference type="Pfam" id="PF00528">
    <property type="entry name" value="BPD_transp_1"/>
    <property type="match status" value="1"/>
</dbReference>
<keyword evidence="3" id="KW-1003">Cell membrane</keyword>
<dbReference type="CDD" id="cd06261">
    <property type="entry name" value="TM_PBP2"/>
    <property type="match status" value="1"/>
</dbReference>
<sequence>MEIIRTFVEYHTGIIAGLQTTLKLSIIIWTLGLLTGTALGVAENYWRESIGIYARSLSFVLSGLPPLVLLFWLHYPLQGILNVNIDPFITAAGALSLINTFLVADIVNDALLDFPEQYITAAKVCGLSPRTTFLKIQLPLILRSTIPRLLLVQVSMLQGTIFASLISVDEIFRVAQRINAQIYRPVEVYTALGFLFLMICLPLNGLALWMKHQFTRNISEK</sequence>
<dbReference type="InterPro" id="IPR035906">
    <property type="entry name" value="MetI-like_sf"/>
</dbReference>
<feature type="transmembrane region" description="Helical" evidence="8">
    <location>
        <begin position="57"/>
        <end position="75"/>
    </location>
</feature>
<dbReference type="PANTHER" id="PTHR30614:SF0">
    <property type="entry name" value="L-CYSTINE TRANSPORT SYSTEM PERMEASE PROTEIN TCYL"/>
    <property type="match status" value="1"/>
</dbReference>
<evidence type="ECO:0000256" key="6">
    <source>
        <dbReference type="ARBA" id="ARBA00022989"/>
    </source>
</evidence>
<dbReference type="Gene3D" id="1.10.3720.10">
    <property type="entry name" value="MetI-like"/>
    <property type="match status" value="1"/>
</dbReference>
<name>A0ABU5UR09_NODSP</name>
<feature type="transmembrane region" description="Helical" evidence="8">
    <location>
        <begin position="188"/>
        <end position="209"/>
    </location>
</feature>
<proteinExistence type="inferred from homology"/>
<protein>
    <submittedName>
        <fullName evidence="10">ABC transporter permease subunit</fullName>
    </submittedName>
</protein>
<feature type="transmembrane region" description="Helical" evidence="8">
    <location>
        <begin position="87"/>
        <end position="107"/>
    </location>
</feature>
<evidence type="ECO:0000256" key="2">
    <source>
        <dbReference type="ARBA" id="ARBA00022448"/>
    </source>
</evidence>
<dbReference type="Proteomes" id="UP001303285">
    <property type="component" value="Unassembled WGS sequence"/>
</dbReference>
<evidence type="ECO:0000256" key="7">
    <source>
        <dbReference type="ARBA" id="ARBA00023136"/>
    </source>
</evidence>
<evidence type="ECO:0000256" key="5">
    <source>
        <dbReference type="ARBA" id="ARBA00022970"/>
    </source>
</evidence>